<evidence type="ECO:0000256" key="1">
    <source>
        <dbReference type="SAM" id="Phobius"/>
    </source>
</evidence>
<evidence type="ECO:0000313" key="2">
    <source>
        <dbReference type="EMBL" id="GAL24878.1"/>
    </source>
</evidence>
<keyword evidence="1" id="KW-0472">Membrane</keyword>
<dbReference type="Proteomes" id="UP000029223">
    <property type="component" value="Unassembled WGS sequence"/>
</dbReference>
<keyword evidence="3" id="KW-1185">Reference proteome</keyword>
<organism evidence="2 3">
    <name type="scientific">Vibrio variabilis</name>
    <dbReference type="NCBI Taxonomy" id="990271"/>
    <lineage>
        <taxon>Bacteria</taxon>
        <taxon>Pseudomonadati</taxon>
        <taxon>Pseudomonadota</taxon>
        <taxon>Gammaproteobacteria</taxon>
        <taxon>Vibrionales</taxon>
        <taxon>Vibrionaceae</taxon>
        <taxon>Vibrio</taxon>
    </lineage>
</organism>
<feature type="transmembrane region" description="Helical" evidence="1">
    <location>
        <begin position="45"/>
        <end position="66"/>
    </location>
</feature>
<proteinExistence type="predicted"/>
<gene>
    <name evidence="2" type="ORF">JCM19239_4603</name>
</gene>
<evidence type="ECO:0000313" key="3">
    <source>
        <dbReference type="Proteomes" id="UP000029223"/>
    </source>
</evidence>
<name>A0ABQ0J7Y6_9VIBR</name>
<comment type="caution">
    <text evidence="2">The sequence shown here is derived from an EMBL/GenBank/DDBJ whole genome shotgun (WGS) entry which is preliminary data.</text>
</comment>
<sequence>MVSSLQQSNELRFLPLVCELLQLDEPLQLPPYVAPLLLDDVLVRQLLSCFSILCVHFFLSLFRFFAL</sequence>
<reference evidence="3" key="1">
    <citation type="submission" date="2014-09" db="EMBL/GenBank/DDBJ databases">
        <title>Vibrio variabilis JCM 19239. (C206) whole genome shotgun sequence.</title>
        <authorList>
            <person name="Sawabe T."/>
            <person name="Meirelles P."/>
            <person name="Nakanishi M."/>
            <person name="Sayaka M."/>
            <person name="Hattori M."/>
            <person name="Ohkuma M."/>
        </authorList>
    </citation>
    <scope>NUCLEOTIDE SEQUENCE [LARGE SCALE GENOMIC DNA]</scope>
    <source>
        <strain evidence="3">JCM 19239</strain>
    </source>
</reference>
<dbReference type="EMBL" id="BBMS01000006">
    <property type="protein sequence ID" value="GAL24878.1"/>
    <property type="molecule type" value="Genomic_DNA"/>
</dbReference>
<keyword evidence="1" id="KW-0812">Transmembrane</keyword>
<protein>
    <submittedName>
        <fullName evidence="2">Uncharacterized protein</fullName>
    </submittedName>
</protein>
<keyword evidence="1" id="KW-1133">Transmembrane helix</keyword>
<accession>A0ABQ0J7Y6</accession>